<reference evidence="4 5" key="1">
    <citation type="submission" date="2024-06" db="EMBL/GenBank/DDBJ databases">
        <title>A chromosome-level genome assembly of beet webworm, Loxostege sticticalis.</title>
        <authorList>
            <person name="Zhang Y."/>
        </authorList>
    </citation>
    <scope>NUCLEOTIDE SEQUENCE [LARGE SCALE GENOMIC DNA]</scope>
    <source>
        <strain evidence="4">AQ026</strain>
        <tissue evidence="4">Whole body</tissue>
    </source>
</reference>
<keyword evidence="5" id="KW-1185">Reference proteome</keyword>
<evidence type="ECO:0000259" key="3">
    <source>
        <dbReference type="PROSITE" id="PS50966"/>
    </source>
</evidence>
<dbReference type="InterPro" id="IPR007527">
    <property type="entry name" value="Znf_SWIM"/>
</dbReference>
<feature type="domain" description="SWIM-type" evidence="3">
    <location>
        <begin position="282"/>
        <end position="320"/>
    </location>
</feature>
<dbReference type="EMBL" id="JBEUOH010000010">
    <property type="protein sequence ID" value="KAL0882531.1"/>
    <property type="molecule type" value="Genomic_DNA"/>
</dbReference>
<dbReference type="PROSITE" id="PS50966">
    <property type="entry name" value="ZF_SWIM"/>
    <property type="match status" value="1"/>
</dbReference>
<sequence>MEVNSVIPAYRSDSDESVEETVSKKKRGTTEDFEMLFSGLKNSVLSIYGHSLQPSVLVCDAAKAIQNAFTNVFGSETIIRMCWAHAKKNIITKLEQTVNKKKQNDILEDIDCLQAATSSQDFDIASELFVKKWENERVFIAYFKEEWLLRNRNWYLGASPSSPATNNALEATNKAIKDTNTMRERIPLSRFLVVATNIVTEWSQNKGIDSFARSYSVKLPDWTQAYQWAKMDIKVSILQSDTDTKTYLIQSTNKDSQKHKDAFIKRTWNTFDHYKQINFSHWKVIMPKNSDMWADSKCSCPQFAKKYMCKHVLGLAIRLKCVTAPLEAKNIQIGQKRKRGRPIKAKSALIIQ</sequence>
<keyword evidence="1" id="KW-0479">Metal-binding</keyword>
<evidence type="ECO:0000256" key="2">
    <source>
        <dbReference type="SAM" id="MobiDB-lite"/>
    </source>
</evidence>
<evidence type="ECO:0000313" key="4">
    <source>
        <dbReference type="EMBL" id="KAL0882531.1"/>
    </source>
</evidence>
<dbReference type="Pfam" id="PF04434">
    <property type="entry name" value="SWIM"/>
    <property type="match status" value="1"/>
</dbReference>
<organism evidence="4 5">
    <name type="scientific">Loxostege sticticalis</name>
    <name type="common">Beet webworm moth</name>
    <dbReference type="NCBI Taxonomy" id="481309"/>
    <lineage>
        <taxon>Eukaryota</taxon>
        <taxon>Metazoa</taxon>
        <taxon>Ecdysozoa</taxon>
        <taxon>Arthropoda</taxon>
        <taxon>Hexapoda</taxon>
        <taxon>Insecta</taxon>
        <taxon>Pterygota</taxon>
        <taxon>Neoptera</taxon>
        <taxon>Endopterygota</taxon>
        <taxon>Lepidoptera</taxon>
        <taxon>Glossata</taxon>
        <taxon>Ditrysia</taxon>
        <taxon>Pyraloidea</taxon>
        <taxon>Crambidae</taxon>
        <taxon>Pyraustinae</taxon>
        <taxon>Loxostege</taxon>
    </lineage>
</organism>
<gene>
    <name evidence="4" type="ORF">ABMA27_000993</name>
</gene>
<name>A0ABR3I151_LOXSC</name>
<feature type="region of interest" description="Disordered" evidence="2">
    <location>
        <begin position="1"/>
        <end position="25"/>
    </location>
</feature>
<keyword evidence="1" id="KW-0862">Zinc</keyword>
<keyword evidence="1" id="KW-0863">Zinc-finger</keyword>
<evidence type="ECO:0000313" key="5">
    <source>
        <dbReference type="Proteomes" id="UP001549920"/>
    </source>
</evidence>
<evidence type="ECO:0000256" key="1">
    <source>
        <dbReference type="PROSITE-ProRule" id="PRU00325"/>
    </source>
</evidence>
<protein>
    <recommendedName>
        <fullName evidence="3">SWIM-type domain-containing protein</fullName>
    </recommendedName>
</protein>
<dbReference type="Proteomes" id="UP001549920">
    <property type="component" value="Unassembled WGS sequence"/>
</dbReference>
<proteinExistence type="predicted"/>
<accession>A0ABR3I151</accession>
<comment type="caution">
    <text evidence="4">The sequence shown here is derived from an EMBL/GenBank/DDBJ whole genome shotgun (WGS) entry which is preliminary data.</text>
</comment>